<name>A0A182PTP2_9DIPT</name>
<feature type="region of interest" description="Disordered" evidence="1">
    <location>
        <begin position="1"/>
        <end position="23"/>
    </location>
</feature>
<reference evidence="3" key="2">
    <citation type="submission" date="2020-05" db="UniProtKB">
        <authorList>
            <consortium name="EnsemblMetazoa"/>
        </authorList>
    </citation>
    <scope>IDENTIFICATION</scope>
    <source>
        <strain evidence="3">Epiroticus2</strain>
    </source>
</reference>
<sequence length="128" mass="13619">MEYLSDSSNRAQARHSSSQTQFNHNRDTTMKFYSGEIFNHNCSNSKVKTSILYTPVGSILKFVLLVTVCCLLLGAVPSSANPLPGKQSQTVASKSKDKKASAPRHSLGTAARMGMTGGGVVGAILTNI</sequence>
<accession>A0A182PTP2</accession>
<evidence type="ECO:0000313" key="3">
    <source>
        <dbReference type="EnsemblMetazoa" id="AEPI010328-PA"/>
    </source>
</evidence>
<evidence type="ECO:0000256" key="1">
    <source>
        <dbReference type="SAM" id="MobiDB-lite"/>
    </source>
</evidence>
<keyword evidence="2" id="KW-0472">Membrane</keyword>
<dbReference type="EnsemblMetazoa" id="AEPI010328-RA">
    <property type="protein sequence ID" value="AEPI010328-PA"/>
    <property type="gene ID" value="AEPI010328"/>
</dbReference>
<evidence type="ECO:0000256" key="2">
    <source>
        <dbReference type="SAM" id="Phobius"/>
    </source>
</evidence>
<proteinExistence type="predicted"/>
<dbReference type="Proteomes" id="UP000075885">
    <property type="component" value="Unassembled WGS sequence"/>
</dbReference>
<reference evidence="4" key="1">
    <citation type="submission" date="2013-03" db="EMBL/GenBank/DDBJ databases">
        <title>The Genome Sequence of Anopheles epiroticus epiroticus2.</title>
        <authorList>
            <consortium name="The Broad Institute Genomics Platform"/>
            <person name="Neafsey D.E."/>
            <person name="Howell P."/>
            <person name="Walker B."/>
            <person name="Young S.K."/>
            <person name="Zeng Q."/>
            <person name="Gargeya S."/>
            <person name="Fitzgerald M."/>
            <person name="Haas B."/>
            <person name="Abouelleil A."/>
            <person name="Allen A.W."/>
            <person name="Alvarado L."/>
            <person name="Arachchi H.M."/>
            <person name="Berlin A.M."/>
            <person name="Chapman S.B."/>
            <person name="Gainer-Dewar J."/>
            <person name="Goldberg J."/>
            <person name="Griggs A."/>
            <person name="Gujja S."/>
            <person name="Hansen M."/>
            <person name="Howarth C."/>
            <person name="Imamovic A."/>
            <person name="Ireland A."/>
            <person name="Larimer J."/>
            <person name="McCowan C."/>
            <person name="Murphy C."/>
            <person name="Pearson M."/>
            <person name="Poon T.W."/>
            <person name="Priest M."/>
            <person name="Roberts A."/>
            <person name="Saif S."/>
            <person name="Shea T."/>
            <person name="Sisk P."/>
            <person name="Sykes S."/>
            <person name="Wortman J."/>
            <person name="Nusbaum C."/>
            <person name="Birren B."/>
        </authorList>
    </citation>
    <scope>NUCLEOTIDE SEQUENCE [LARGE SCALE GENOMIC DNA]</scope>
    <source>
        <strain evidence="4">Epiroticus2</strain>
    </source>
</reference>
<protein>
    <submittedName>
        <fullName evidence="3">Uncharacterized protein</fullName>
    </submittedName>
</protein>
<dbReference type="AlphaFoldDB" id="A0A182PTP2"/>
<organism evidence="3 4">
    <name type="scientific">Anopheles epiroticus</name>
    <dbReference type="NCBI Taxonomy" id="199890"/>
    <lineage>
        <taxon>Eukaryota</taxon>
        <taxon>Metazoa</taxon>
        <taxon>Ecdysozoa</taxon>
        <taxon>Arthropoda</taxon>
        <taxon>Hexapoda</taxon>
        <taxon>Insecta</taxon>
        <taxon>Pterygota</taxon>
        <taxon>Neoptera</taxon>
        <taxon>Endopterygota</taxon>
        <taxon>Diptera</taxon>
        <taxon>Nematocera</taxon>
        <taxon>Culicoidea</taxon>
        <taxon>Culicidae</taxon>
        <taxon>Anophelinae</taxon>
        <taxon>Anopheles</taxon>
    </lineage>
</organism>
<feature type="compositionally biased region" description="Polar residues" evidence="1">
    <location>
        <begin position="78"/>
        <end position="91"/>
    </location>
</feature>
<evidence type="ECO:0000313" key="4">
    <source>
        <dbReference type="Proteomes" id="UP000075885"/>
    </source>
</evidence>
<keyword evidence="2" id="KW-0812">Transmembrane</keyword>
<feature type="region of interest" description="Disordered" evidence="1">
    <location>
        <begin position="77"/>
        <end position="113"/>
    </location>
</feature>
<feature type="transmembrane region" description="Helical" evidence="2">
    <location>
        <begin position="51"/>
        <end position="76"/>
    </location>
</feature>
<keyword evidence="4" id="KW-1185">Reference proteome</keyword>
<keyword evidence="2" id="KW-1133">Transmembrane helix</keyword>
<dbReference type="VEuPathDB" id="VectorBase:AEPI010328"/>